<feature type="region of interest" description="Disordered" evidence="2">
    <location>
        <begin position="550"/>
        <end position="569"/>
    </location>
</feature>
<evidence type="ECO:0000313" key="4">
    <source>
        <dbReference type="EMBL" id="OQO03934.1"/>
    </source>
</evidence>
<dbReference type="PANTHER" id="PTHR38111">
    <property type="entry name" value="ZN(2)-C6 FUNGAL-TYPE DOMAIN-CONTAINING PROTEIN-RELATED"/>
    <property type="match status" value="1"/>
</dbReference>
<dbReference type="Proteomes" id="UP000192596">
    <property type="component" value="Unassembled WGS sequence"/>
</dbReference>
<dbReference type="CDD" id="cd00067">
    <property type="entry name" value="GAL4"/>
    <property type="match status" value="1"/>
</dbReference>
<dbReference type="PROSITE" id="PS00463">
    <property type="entry name" value="ZN2_CY6_FUNGAL_1"/>
    <property type="match status" value="1"/>
</dbReference>
<evidence type="ECO:0000313" key="5">
    <source>
        <dbReference type="Proteomes" id="UP000192596"/>
    </source>
</evidence>
<organism evidence="4 5">
    <name type="scientific">Cryoendolithus antarcticus</name>
    <dbReference type="NCBI Taxonomy" id="1507870"/>
    <lineage>
        <taxon>Eukaryota</taxon>
        <taxon>Fungi</taxon>
        <taxon>Dikarya</taxon>
        <taxon>Ascomycota</taxon>
        <taxon>Pezizomycotina</taxon>
        <taxon>Dothideomycetes</taxon>
        <taxon>Dothideomycetidae</taxon>
        <taxon>Cladosporiales</taxon>
        <taxon>Cladosporiaceae</taxon>
        <taxon>Cryoendolithus</taxon>
    </lineage>
</organism>
<dbReference type="InterPro" id="IPR053178">
    <property type="entry name" value="Osmoadaptation_assoc"/>
</dbReference>
<dbReference type="SUPFAM" id="SSF57701">
    <property type="entry name" value="Zn2/Cys6 DNA-binding domain"/>
    <property type="match status" value="1"/>
</dbReference>
<dbReference type="PROSITE" id="PS50048">
    <property type="entry name" value="ZN2_CY6_FUNGAL_2"/>
    <property type="match status" value="1"/>
</dbReference>
<evidence type="ECO:0000259" key="3">
    <source>
        <dbReference type="PROSITE" id="PS50048"/>
    </source>
</evidence>
<dbReference type="GO" id="GO:0008270">
    <property type="term" value="F:zinc ion binding"/>
    <property type="evidence" value="ECO:0007669"/>
    <property type="project" value="InterPro"/>
</dbReference>
<proteinExistence type="predicted"/>
<dbReference type="EMBL" id="NAJO01000023">
    <property type="protein sequence ID" value="OQO03934.1"/>
    <property type="molecule type" value="Genomic_DNA"/>
</dbReference>
<dbReference type="GO" id="GO:0000981">
    <property type="term" value="F:DNA-binding transcription factor activity, RNA polymerase II-specific"/>
    <property type="evidence" value="ECO:0007669"/>
    <property type="project" value="InterPro"/>
</dbReference>
<dbReference type="AlphaFoldDB" id="A0A1V8SXY2"/>
<dbReference type="InterPro" id="IPR036864">
    <property type="entry name" value="Zn2-C6_fun-type_DNA-bd_sf"/>
</dbReference>
<protein>
    <recommendedName>
        <fullName evidence="3">Zn(2)-C6 fungal-type domain-containing protein</fullName>
    </recommendedName>
</protein>
<sequence length="600" mass="67151">MPPRSSGCYTCRRRKIRCDEGRPGCDKCRTHGVECPGYRKERNGIEFEDQTSLIVQKAKSRHGGKISSDVWKVDSSDGRMVAKPKTTKSGITFALHQQIFSPILQENQMYQTFLDIYMPKMGRSQSLNFKYMDDMMEIAADHPALRDGLNTLALVQIGHIHRDDRLLNASVESYGRALGSLANAVTKAASVHDDTILAAASLLMVCEFFDKIKTQGPGWFGHVMGVEQLLLSRGPDSLKSDISLQLFYNSRHGSLARSYLLRTTDPYSTPAWRAAALRASSQDWGMGLFDITIQVPGLLQRFDELDDDDPMTLLDADLLMMDCERIESELRKWLDRYHDSIHSHGLQPFTLVTVNEFSTYASLISDRTMPTAYRFTGFLPAYVHSQYWIAMFHVRTTIKAIREFRQNLDQSSPSDIAGAVTDEELTSYVYELCRCLPSFVEPDAGTQGHIGIFLPLGIAMGHFQARNNLKWLRWAAHVKQHIFSKGLSQPDVADEHLPKARPLRSFAVADTPMSIDTPYMCTENTGFVFDDFSDVDLAIDWGGEVPGMAAVTSSSGSRETTSSPPEDLGFVEPWEITLPLYDGSARSKSAFAAYSADTPR</sequence>
<feature type="compositionally biased region" description="Low complexity" evidence="2">
    <location>
        <begin position="552"/>
        <end position="563"/>
    </location>
</feature>
<comment type="caution">
    <text evidence="4">The sequence shown here is derived from an EMBL/GenBank/DDBJ whole genome shotgun (WGS) entry which is preliminary data.</text>
</comment>
<name>A0A1V8SXY2_9PEZI</name>
<dbReference type="OrthoDB" id="4491390at2759"/>
<evidence type="ECO:0000256" key="1">
    <source>
        <dbReference type="ARBA" id="ARBA00023242"/>
    </source>
</evidence>
<dbReference type="InParanoid" id="A0A1V8SXY2"/>
<accession>A0A1V8SXY2</accession>
<keyword evidence="1" id="KW-0539">Nucleus</keyword>
<feature type="domain" description="Zn(2)-C6 fungal-type" evidence="3">
    <location>
        <begin position="7"/>
        <end position="35"/>
    </location>
</feature>
<dbReference type="InterPro" id="IPR001138">
    <property type="entry name" value="Zn2Cys6_DnaBD"/>
</dbReference>
<keyword evidence="5" id="KW-1185">Reference proteome</keyword>
<dbReference type="Pfam" id="PF00172">
    <property type="entry name" value="Zn_clus"/>
    <property type="match status" value="1"/>
</dbReference>
<dbReference type="Gene3D" id="4.10.240.10">
    <property type="entry name" value="Zn(2)-C6 fungal-type DNA-binding domain"/>
    <property type="match status" value="1"/>
</dbReference>
<gene>
    <name evidence="4" type="ORF">B0A48_10576</name>
</gene>
<reference evidence="5" key="1">
    <citation type="submission" date="2017-03" db="EMBL/GenBank/DDBJ databases">
        <title>Genomes of endolithic fungi from Antarctica.</title>
        <authorList>
            <person name="Coleine C."/>
            <person name="Masonjones S."/>
            <person name="Stajich J.E."/>
        </authorList>
    </citation>
    <scope>NUCLEOTIDE SEQUENCE [LARGE SCALE GENOMIC DNA]</scope>
    <source>
        <strain evidence="5">CCFEE 5527</strain>
    </source>
</reference>
<dbReference type="STRING" id="1507870.A0A1V8SXY2"/>
<dbReference type="SMART" id="SM00066">
    <property type="entry name" value="GAL4"/>
    <property type="match status" value="1"/>
</dbReference>
<dbReference type="PANTHER" id="PTHR38111:SF2">
    <property type="entry name" value="FINGER DOMAIN PROTEIN, PUTATIVE (AFU_ORTHOLOGUE AFUA_1G01560)-RELATED"/>
    <property type="match status" value="1"/>
</dbReference>
<evidence type="ECO:0000256" key="2">
    <source>
        <dbReference type="SAM" id="MobiDB-lite"/>
    </source>
</evidence>